<gene>
    <name evidence="10" type="ORF">AWC04_01645</name>
</gene>
<dbReference type="InterPro" id="IPR042485">
    <property type="entry name" value="T7SS_EccB_R3"/>
</dbReference>
<dbReference type="GO" id="GO:0005576">
    <property type="term" value="C:extracellular region"/>
    <property type="evidence" value="ECO:0007669"/>
    <property type="project" value="TreeGrafter"/>
</dbReference>
<keyword evidence="4" id="KW-0812">Transmembrane</keyword>
<dbReference type="Proteomes" id="UP000193484">
    <property type="component" value="Unassembled WGS sequence"/>
</dbReference>
<dbReference type="PANTHER" id="PTHR40765:SF2">
    <property type="entry name" value="ESX-2 SECRETION SYSTEM ATPASE ECCB2"/>
    <property type="match status" value="1"/>
</dbReference>
<evidence type="ECO:0000313" key="10">
    <source>
        <dbReference type="EMBL" id="ORV09158.1"/>
    </source>
</evidence>
<keyword evidence="8" id="KW-1133">Transmembrane helix</keyword>
<dbReference type="NCBIfam" id="TIGR03919">
    <property type="entry name" value="T7SS_EccB"/>
    <property type="match status" value="1"/>
</dbReference>
<dbReference type="GO" id="GO:0005524">
    <property type="term" value="F:ATP binding"/>
    <property type="evidence" value="ECO:0007669"/>
    <property type="project" value="UniProtKB-KW"/>
</dbReference>
<keyword evidence="7" id="KW-0067">ATP-binding</keyword>
<evidence type="ECO:0000256" key="2">
    <source>
        <dbReference type="ARBA" id="ARBA00008149"/>
    </source>
</evidence>
<evidence type="ECO:0000256" key="9">
    <source>
        <dbReference type="ARBA" id="ARBA00023136"/>
    </source>
</evidence>
<dbReference type="Gene3D" id="2.40.50.910">
    <property type="entry name" value="Type VII secretion system EccB, repeat 3 domain"/>
    <property type="match status" value="1"/>
</dbReference>
<evidence type="ECO:0000256" key="7">
    <source>
        <dbReference type="ARBA" id="ARBA00022840"/>
    </source>
</evidence>
<evidence type="ECO:0000256" key="4">
    <source>
        <dbReference type="ARBA" id="ARBA00022692"/>
    </source>
</evidence>
<comment type="caution">
    <text evidence="10">The sequence shown here is derived from an EMBL/GenBank/DDBJ whole genome shotgun (WGS) entry which is preliminary data.</text>
</comment>
<comment type="subcellular location">
    <subcellularLocation>
        <location evidence="1">Cell membrane</location>
        <topology evidence="1">Single-pass membrane protein</topology>
    </subcellularLocation>
</comment>
<comment type="similarity">
    <text evidence="2">Belongs to the EccB family.</text>
</comment>
<keyword evidence="9" id="KW-0472">Membrane</keyword>
<keyword evidence="3" id="KW-1003">Cell membrane</keyword>
<dbReference type="OrthoDB" id="3847604at2"/>
<proteinExistence type="inferred from homology"/>
<dbReference type="RefSeq" id="WP_085092570.1">
    <property type="nucleotide sequence ID" value="NZ_AP022603.1"/>
</dbReference>
<accession>A0A1X1RLL0</accession>
<sequence>MTTASAPRFLRRRAAAALRSGDPDAAEDSGAAAAALAAGTVVAALLAAGAAALSLLRPAPTLPDAPIVMTADTGALYVRIGELVHPVRNLTSARLITGSTDPPRRIAAAALREAGRGPLLGIPGAPDDPGIPLPAAGLTWTVCDGAASTVLIGEGRTGPDTAVLAAGPSGRLQLIADGHRHQVPVGDPGVTRALHLDGLRPRRVSAALLALIPERPPLTAPVIPGAGGPGPAALGPAAVGDVLRTQRAGTTEYYLVLAGGVQRIGALAADLVRFTSGRPDPGIGTVDPAALAAVPTVGVLALRELPDHLDAVAGAGPGELCAAWTPGELRVWTGSRPAGVRPVRLAGADGPGPGVDAVGVPPGRSVYARDRAGRWLITDTGVRFGLDDEATAALGLGDDPVPAPPGLIAALPAGARLTRSAALVARDG</sequence>
<dbReference type="PANTHER" id="PTHR40765">
    <property type="entry name" value="ESX-2 SECRETION SYSTEM ATPASE ECCB2"/>
    <property type="match status" value="1"/>
</dbReference>
<dbReference type="InterPro" id="IPR007795">
    <property type="entry name" value="T7SS_EccB"/>
</dbReference>
<organism evidence="10 11">
    <name type="scientific">Mycolicibacterium fallax</name>
    <name type="common">Mycobacterium fallax</name>
    <dbReference type="NCBI Taxonomy" id="1793"/>
    <lineage>
        <taxon>Bacteria</taxon>
        <taxon>Bacillati</taxon>
        <taxon>Actinomycetota</taxon>
        <taxon>Actinomycetes</taxon>
        <taxon>Mycobacteriales</taxon>
        <taxon>Mycobacteriaceae</taxon>
        <taxon>Mycolicibacterium</taxon>
    </lineage>
</organism>
<evidence type="ECO:0000256" key="6">
    <source>
        <dbReference type="ARBA" id="ARBA00022801"/>
    </source>
</evidence>
<dbReference type="GO" id="GO:0016787">
    <property type="term" value="F:hydrolase activity"/>
    <property type="evidence" value="ECO:0007669"/>
    <property type="project" value="UniProtKB-KW"/>
</dbReference>
<protein>
    <submittedName>
        <fullName evidence="10">Uncharacterized protein</fullName>
    </submittedName>
</protein>
<keyword evidence="6" id="KW-0378">Hydrolase</keyword>
<reference evidence="10 11" key="1">
    <citation type="submission" date="2016-01" db="EMBL/GenBank/DDBJ databases">
        <title>The new phylogeny of the genus Mycobacterium.</title>
        <authorList>
            <person name="Tarcisio F."/>
            <person name="Conor M."/>
            <person name="Antonella G."/>
            <person name="Elisabetta G."/>
            <person name="Giulia F.S."/>
            <person name="Sara T."/>
            <person name="Anna F."/>
            <person name="Clotilde B."/>
            <person name="Roberto B."/>
            <person name="Veronica D.S."/>
            <person name="Fabio R."/>
            <person name="Monica P."/>
            <person name="Olivier J."/>
            <person name="Enrico T."/>
            <person name="Nicola S."/>
        </authorList>
    </citation>
    <scope>NUCLEOTIDE SEQUENCE [LARGE SCALE GENOMIC DNA]</scope>
    <source>
        <strain evidence="10 11">DSM 44179</strain>
    </source>
</reference>
<evidence type="ECO:0000256" key="1">
    <source>
        <dbReference type="ARBA" id="ARBA00004162"/>
    </source>
</evidence>
<dbReference type="GO" id="GO:0005886">
    <property type="term" value="C:plasma membrane"/>
    <property type="evidence" value="ECO:0007669"/>
    <property type="project" value="UniProtKB-SubCell"/>
</dbReference>
<dbReference type="EMBL" id="LQOJ01000010">
    <property type="protein sequence ID" value="ORV09158.1"/>
    <property type="molecule type" value="Genomic_DNA"/>
</dbReference>
<keyword evidence="11" id="KW-1185">Reference proteome</keyword>
<dbReference type="InterPro" id="IPR044857">
    <property type="entry name" value="T7SS_EccB_R1"/>
</dbReference>
<dbReference type="AlphaFoldDB" id="A0A1X1RLL0"/>
<evidence type="ECO:0000313" key="11">
    <source>
        <dbReference type="Proteomes" id="UP000193484"/>
    </source>
</evidence>
<dbReference type="Pfam" id="PF05108">
    <property type="entry name" value="T7SS_ESX1_EccB"/>
    <property type="match status" value="1"/>
</dbReference>
<keyword evidence="5" id="KW-0547">Nucleotide-binding</keyword>
<evidence type="ECO:0000256" key="3">
    <source>
        <dbReference type="ARBA" id="ARBA00022475"/>
    </source>
</evidence>
<dbReference type="Gene3D" id="3.30.2390.20">
    <property type="entry name" value="Type VII secretion system EccB, repeat 1 domain"/>
    <property type="match status" value="1"/>
</dbReference>
<dbReference type="STRING" id="1793.AWC04_01645"/>
<evidence type="ECO:0000256" key="5">
    <source>
        <dbReference type="ARBA" id="ARBA00022741"/>
    </source>
</evidence>
<evidence type="ECO:0000256" key="8">
    <source>
        <dbReference type="ARBA" id="ARBA00022989"/>
    </source>
</evidence>
<name>A0A1X1RLL0_MYCFA</name>